<dbReference type="InterPro" id="IPR022496">
    <property type="entry name" value="T6A_TsaB"/>
</dbReference>
<dbReference type="SUPFAM" id="SSF53067">
    <property type="entry name" value="Actin-like ATPase domain"/>
    <property type="match status" value="1"/>
</dbReference>
<sequence length="208" mass="21950">MVSRLLAIDTVTSACSVALFEDQKLIAQDYQEIGRGHAERLIPMIEALPNRGKAEKILVNCGPGSFTGVRIGISAAKALALAWNSELSGYQCLQLVAAQAQELAKNPDSIYVAMIGGHGEYFVQNFSASGEAKDALQSLSATDALGNAQSNRIAGNAAAALAELSPHFVTCNLLPKAAHCLLISEQDRYLNVAPVYGRAPDAVPAKAR</sequence>
<dbReference type="Pfam" id="PF00814">
    <property type="entry name" value="TsaD"/>
    <property type="match status" value="1"/>
</dbReference>
<feature type="domain" description="Gcp-like" evidence="1">
    <location>
        <begin position="34"/>
        <end position="135"/>
    </location>
</feature>
<evidence type="ECO:0000259" key="1">
    <source>
        <dbReference type="Pfam" id="PF00814"/>
    </source>
</evidence>
<dbReference type="AlphaFoldDB" id="A0A3B0SDD8"/>
<dbReference type="EMBL" id="UOEF01000339">
    <property type="protein sequence ID" value="VAW02053.1"/>
    <property type="molecule type" value="Genomic_DNA"/>
</dbReference>
<organism evidence="2">
    <name type="scientific">hydrothermal vent metagenome</name>
    <dbReference type="NCBI Taxonomy" id="652676"/>
    <lineage>
        <taxon>unclassified sequences</taxon>
        <taxon>metagenomes</taxon>
        <taxon>ecological metagenomes</taxon>
    </lineage>
</organism>
<name>A0A3B0SDD8_9ZZZZ</name>
<protein>
    <submittedName>
        <fullName evidence="2">tRNA threonylcarbamoyladenosine biosynthesis protein TsaB</fullName>
    </submittedName>
</protein>
<dbReference type="Gene3D" id="3.30.420.40">
    <property type="match status" value="2"/>
</dbReference>
<dbReference type="GO" id="GO:0002949">
    <property type="term" value="P:tRNA threonylcarbamoyladenosine modification"/>
    <property type="evidence" value="ECO:0007669"/>
    <property type="project" value="InterPro"/>
</dbReference>
<dbReference type="NCBIfam" id="TIGR03725">
    <property type="entry name" value="T6A_YeaZ"/>
    <property type="match status" value="1"/>
</dbReference>
<dbReference type="InterPro" id="IPR000905">
    <property type="entry name" value="Gcp-like_dom"/>
</dbReference>
<accession>A0A3B0SDD8</accession>
<reference evidence="2" key="1">
    <citation type="submission" date="2018-06" db="EMBL/GenBank/DDBJ databases">
        <authorList>
            <person name="Zhirakovskaya E."/>
        </authorList>
    </citation>
    <scope>NUCLEOTIDE SEQUENCE</scope>
</reference>
<dbReference type="InterPro" id="IPR043129">
    <property type="entry name" value="ATPase_NBD"/>
</dbReference>
<gene>
    <name evidence="2" type="ORF">MNBD_ALPHA04-186</name>
</gene>
<proteinExistence type="predicted"/>
<evidence type="ECO:0000313" key="2">
    <source>
        <dbReference type="EMBL" id="VAW02053.1"/>
    </source>
</evidence>